<evidence type="ECO:0000256" key="1">
    <source>
        <dbReference type="SAM" id="Phobius"/>
    </source>
</evidence>
<feature type="transmembrane region" description="Helical" evidence="1">
    <location>
        <begin position="134"/>
        <end position="160"/>
    </location>
</feature>
<dbReference type="AlphaFoldDB" id="A0A8J7SGA9"/>
<dbReference type="EMBL" id="JAEHHL010000007">
    <property type="protein sequence ID" value="MBK0400062.1"/>
    <property type="molecule type" value="Genomic_DNA"/>
</dbReference>
<feature type="transmembrane region" description="Helical" evidence="1">
    <location>
        <begin position="46"/>
        <end position="76"/>
    </location>
</feature>
<dbReference type="InterPro" id="IPR018639">
    <property type="entry name" value="DUF2062"/>
</dbReference>
<reference evidence="3" key="1">
    <citation type="submission" date="2020-12" db="EMBL/GenBank/DDBJ databases">
        <title>Bacterial taxonomy.</title>
        <authorList>
            <person name="Pan X."/>
        </authorList>
    </citation>
    <scope>NUCLEOTIDE SEQUENCE</scope>
    <source>
        <strain evidence="3">M0105</strain>
    </source>
</reference>
<evidence type="ECO:0000313" key="3">
    <source>
        <dbReference type="EMBL" id="MBK0400062.1"/>
    </source>
</evidence>
<keyword evidence="1" id="KW-0812">Transmembrane</keyword>
<evidence type="ECO:0000313" key="4">
    <source>
        <dbReference type="Proteomes" id="UP000655420"/>
    </source>
</evidence>
<dbReference type="Pfam" id="PF09835">
    <property type="entry name" value="DUF2062"/>
    <property type="match status" value="1"/>
</dbReference>
<organism evidence="3 4">
    <name type="scientific">Thermohalobaculum xanthum</name>
    <dbReference type="NCBI Taxonomy" id="2753746"/>
    <lineage>
        <taxon>Bacteria</taxon>
        <taxon>Pseudomonadati</taxon>
        <taxon>Pseudomonadota</taxon>
        <taxon>Alphaproteobacteria</taxon>
        <taxon>Rhodobacterales</taxon>
        <taxon>Paracoccaceae</taxon>
        <taxon>Thermohalobaculum</taxon>
    </lineage>
</organism>
<name>A0A8J7SGA9_9RHOB</name>
<keyword evidence="4" id="KW-1185">Reference proteome</keyword>
<feature type="domain" description="DUF2062" evidence="2">
    <location>
        <begin position="27"/>
        <end position="169"/>
    </location>
</feature>
<comment type="caution">
    <text evidence="3">The sequence shown here is derived from an EMBL/GenBank/DDBJ whole genome shotgun (WGS) entry which is preliminary data.</text>
</comment>
<gene>
    <name evidence="3" type="ORF">H0I76_12755</name>
</gene>
<keyword evidence="1" id="KW-0472">Membrane</keyword>
<protein>
    <submittedName>
        <fullName evidence="3">DUF2062 domain-containing protein</fullName>
    </submittedName>
</protein>
<dbReference type="Proteomes" id="UP000655420">
    <property type="component" value="Unassembled WGS sequence"/>
</dbReference>
<dbReference type="PANTHER" id="PTHR40547:SF1">
    <property type="entry name" value="SLL0298 PROTEIN"/>
    <property type="match status" value="1"/>
</dbReference>
<sequence>MIFKRREKPPFWDRMREIMYPRKGALRGVHYLRKRIHRLPDSPHRIALGFACGAMASFTPFFGFHFGIAAALAFLLRGNLLASAFGTAVGNPLTFPFIAAASLQTGWLILGNKPHVVDEGFSVHWLVANIETIFVPYLVGGIAPGLLTSFAAYWLLGPIVEAYQERRRKKLEALAADRRRALDAELSAYTNGDRRED</sequence>
<dbReference type="RefSeq" id="WP_200610377.1">
    <property type="nucleotide sequence ID" value="NZ_JAEHHL010000007.1"/>
</dbReference>
<keyword evidence="1" id="KW-1133">Transmembrane helix</keyword>
<accession>A0A8J7SGA9</accession>
<evidence type="ECO:0000259" key="2">
    <source>
        <dbReference type="Pfam" id="PF09835"/>
    </source>
</evidence>
<proteinExistence type="predicted"/>
<dbReference type="PANTHER" id="PTHR40547">
    <property type="entry name" value="SLL0298 PROTEIN"/>
    <property type="match status" value="1"/>
</dbReference>